<evidence type="ECO:0000313" key="1">
    <source>
        <dbReference type="EMBL" id="MEE6259034.1"/>
    </source>
</evidence>
<name>A0ABU7RRB5_9ACTN</name>
<keyword evidence="2" id="KW-1185">Reference proteome</keyword>
<protein>
    <submittedName>
        <fullName evidence="1">Uncharacterized protein</fullName>
    </submittedName>
</protein>
<reference evidence="1 2" key="1">
    <citation type="submission" date="2024-01" db="EMBL/GenBank/DDBJ databases">
        <title>Genome insights into Plantactinospora sonchi sp. nov.</title>
        <authorList>
            <person name="Wang L."/>
        </authorList>
    </citation>
    <scope>NUCLEOTIDE SEQUENCE [LARGE SCALE GENOMIC DNA]</scope>
    <source>
        <strain evidence="1 2">NEAU-QY2</strain>
    </source>
</reference>
<evidence type="ECO:0000313" key="2">
    <source>
        <dbReference type="Proteomes" id="UP001332243"/>
    </source>
</evidence>
<gene>
    <name evidence="1" type="ORF">V1633_11100</name>
</gene>
<sequence>MSPVDPGATAAAVGAVVGAQMGAAAGAAAASLVQQISVNIDGLAKAAAVMREELQQGYRTQVPHVYGPMGEGSTIGAGIPGTEWDTLRERYNVCIEATCNALENLDLGTYRMANAAEHIASNYRNADELSRATVSDVREVLIPPETQTMPSQPSTGRYV</sequence>
<dbReference type="Proteomes" id="UP001332243">
    <property type="component" value="Unassembled WGS sequence"/>
</dbReference>
<dbReference type="EMBL" id="JAZGQK010000007">
    <property type="protein sequence ID" value="MEE6259034.1"/>
    <property type="molecule type" value="Genomic_DNA"/>
</dbReference>
<accession>A0ABU7RRB5</accession>
<proteinExistence type="predicted"/>
<dbReference type="RefSeq" id="WP_331214145.1">
    <property type="nucleotide sequence ID" value="NZ_JAZGQK010000007.1"/>
</dbReference>
<comment type="caution">
    <text evidence="1">The sequence shown here is derived from an EMBL/GenBank/DDBJ whole genome shotgun (WGS) entry which is preliminary data.</text>
</comment>
<organism evidence="1 2">
    <name type="scientific">Plantactinospora sonchi</name>
    <dbReference type="NCBI Taxonomy" id="1544735"/>
    <lineage>
        <taxon>Bacteria</taxon>
        <taxon>Bacillati</taxon>
        <taxon>Actinomycetota</taxon>
        <taxon>Actinomycetes</taxon>
        <taxon>Micromonosporales</taxon>
        <taxon>Micromonosporaceae</taxon>
        <taxon>Plantactinospora</taxon>
    </lineage>
</organism>